<organism evidence="13 14">
    <name type="scientific">Haloferax gibbonsii</name>
    <dbReference type="NCBI Taxonomy" id="35746"/>
    <lineage>
        <taxon>Archaea</taxon>
        <taxon>Methanobacteriati</taxon>
        <taxon>Methanobacteriota</taxon>
        <taxon>Stenosarchaea group</taxon>
        <taxon>Halobacteria</taxon>
        <taxon>Halobacteriales</taxon>
        <taxon>Haloferacaceae</taxon>
        <taxon>Haloferax</taxon>
    </lineage>
</organism>
<keyword evidence="4" id="KW-0547">Nucleotide-binding</keyword>
<dbReference type="AlphaFoldDB" id="A0A871BEH3"/>
<dbReference type="Proteomes" id="UP000663064">
    <property type="component" value="Chromosome"/>
</dbReference>
<dbReference type="RefSeq" id="WP_193493125.1">
    <property type="nucleotide sequence ID" value="NZ_CP063205.1"/>
</dbReference>
<gene>
    <name evidence="13" type="ORF">HfgLR_04695</name>
</gene>
<keyword evidence="13" id="KW-0378">Hydrolase</keyword>
<evidence type="ECO:0000256" key="11">
    <source>
        <dbReference type="SAM" id="Phobius"/>
    </source>
</evidence>
<feature type="transmembrane region" description="Helical" evidence="11">
    <location>
        <begin position="930"/>
        <end position="950"/>
    </location>
</feature>
<evidence type="ECO:0000256" key="8">
    <source>
        <dbReference type="ARBA" id="ARBA00022989"/>
    </source>
</evidence>
<dbReference type="Pfam" id="PF13246">
    <property type="entry name" value="Cation_ATPase"/>
    <property type="match status" value="1"/>
</dbReference>
<feature type="domain" description="Cation-transporting P-type ATPase N-terminal" evidence="12">
    <location>
        <begin position="33"/>
        <end position="106"/>
    </location>
</feature>
<dbReference type="SFLD" id="SFLDS00003">
    <property type="entry name" value="Haloacid_Dehalogenase"/>
    <property type="match status" value="1"/>
</dbReference>
<dbReference type="GO" id="GO:0016887">
    <property type="term" value="F:ATP hydrolysis activity"/>
    <property type="evidence" value="ECO:0007669"/>
    <property type="project" value="InterPro"/>
</dbReference>
<dbReference type="InterPro" id="IPR004014">
    <property type="entry name" value="ATPase_P-typ_cation-transptr_N"/>
</dbReference>
<feature type="compositionally biased region" description="Low complexity" evidence="10">
    <location>
        <begin position="389"/>
        <end position="429"/>
    </location>
</feature>
<feature type="transmembrane region" description="Helical" evidence="11">
    <location>
        <begin position="892"/>
        <end position="910"/>
    </location>
</feature>
<keyword evidence="2" id="KW-0597">Phosphoprotein</keyword>
<dbReference type="Gene3D" id="3.40.50.1000">
    <property type="entry name" value="HAD superfamily/HAD-like"/>
    <property type="match status" value="1"/>
</dbReference>
<feature type="transmembrane region" description="Helical" evidence="11">
    <location>
        <begin position="281"/>
        <end position="299"/>
    </location>
</feature>
<dbReference type="Pfam" id="PF00690">
    <property type="entry name" value="Cation_ATPase_N"/>
    <property type="match status" value="1"/>
</dbReference>
<keyword evidence="6" id="KW-0460">Magnesium</keyword>
<comment type="subcellular location">
    <subcellularLocation>
        <location evidence="1">Endomembrane system</location>
        <topology evidence="1">Multi-pass membrane protein</topology>
    </subcellularLocation>
</comment>
<keyword evidence="3 11" id="KW-0812">Transmembrane</keyword>
<dbReference type="SUPFAM" id="SSF81653">
    <property type="entry name" value="Calcium ATPase, transduction domain A"/>
    <property type="match status" value="1"/>
</dbReference>
<dbReference type="InterPro" id="IPR036412">
    <property type="entry name" value="HAD-like_sf"/>
</dbReference>
<feature type="compositionally biased region" description="Basic and acidic residues" evidence="10">
    <location>
        <begin position="45"/>
        <end position="67"/>
    </location>
</feature>
<feature type="region of interest" description="Disordered" evidence="10">
    <location>
        <begin position="387"/>
        <end position="437"/>
    </location>
</feature>
<dbReference type="InterPro" id="IPR008250">
    <property type="entry name" value="ATPase_P-typ_transduc_dom_A_sf"/>
</dbReference>
<feature type="region of interest" description="Disordered" evidence="10">
    <location>
        <begin position="1"/>
        <end position="33"/>
    </location>
</feature>
<evidence type="ECO:0000256" key="2">
    <source>
        <dbReference type="ARBA" id="ARBA00022553"/>
    </source>
</evidence>
<dbReference type="Pfam" id="PF00122">
    <property type="entry name" value="E1-E2_ATPase"/>
    <property type="match status" value="1"/>
</dbReference>
<evidence type="ECO:0000256" key="1">
    <source>
        <dbReference type="ARBA" id="ARBA00004127"/>
    </source>
</evidence>
<dbReference type="Gene3D" id="2.70.150.10">
    <property type="entry name" value="Calcium-transporting ATPase, cytoplasmic transduction domain A"/>
    <property type="match status" value="1"/>
</dbReference>
<sequence>MDIRPLVSFGRTVHEQATAHRESEDASGREDVPWHALEREAALERLESSREGLDTDDATRRLDEHGPNELADEEGVSPLSLLVSQFTGPLILLLFFAAGLSLAVGLLPGRDPGYTDAALILLILLGNGLFGFVQDYRAEQALAALREMATPDATVRRGGSIRAVPATEVVPGDVVVLEAGDAVPADARIITAADCRADESTLTGESVPVDKAADPVEADAALADRGSVLHAGTTVVRGRAEAVVVATAMDTELGAIADQLGQARQRETPFEIEVDRLGRRIGVGIVALILLIAAVQLFLTATDPVVVLLVAVTLAVAAVPEGLPAVVTLTLALGSRTLMERNALVRNLAVVESLGAVDYIVTDKTGTLTENRMTVTRAWLPDDRTVELDGGSASAGTASGDGGASTAADSVSTAGSASTTDSASATTADPEPNSDPALAALLSCGARCNDTKELDDGAHRGDPTEVALVNAAADAGLDGSRDPDERLREVPFTSERKRMSVVVDAFDAPGDGPVALVKGAPEEIIARCDRVLVDGEIESLTDERRERVEATVAAFADDTLRVLGFAYAPGADPDADDETLESGLVFLGLQGMTDPAREGVAEAVADCLDAGVRVTMATGDTPRTARAIAREVGIDADSVVTGTEVAAMDDEELGRVVEETNVFARVAPEHKVRILRALQDAGYTVAMTGDGVNDAPALGNADVGIAMGDRGTQVAQGASDVVLRDDNFVTIRDAIAEGRGIFDNIRKFVNYLLSANAGEVFVVFLGTLLGAALFPAVFAAESALVITPVALLWLNLVTDGFPALALGADPKSDDVMRRPPRPRDEGVLDRRTVASILGIGVALTAAGLGVFFYALSRSGDLVVAQTVLFTFLVTAELVRTQSVRLRYRLSPLSNPWLLGAVGLSLALHLVLLYTPVADLFGVVPLGLTEWGWVAGAFVPFLAANLCLVWLNDRLFAP</sequence>
<feature type="region of interest" description="Disordered" evidence="10">
    <location>
        <begin position="45"/>
        <end position="74"/>
    </location>
</feature>
<evidence type="ECO:0000256" key="7">
    <source>
        <dbReference type="ARBA" id="ARBA00022967"/>
    </source>
</evidence>
<feature type="transmembrane region" description="Helical" evidence="11">
    <location>
        <begin position="861"/>
        <end position="880"/>
    </location>
</feature>
<dbReference type="InterPro" id="IPR001757">
    <property type="entry name" value="P_typ_ATPase"/>
</dbReference>
<feature type="transmembrane region" description="Helical" evidence="11">
    <location>
        <begin position="305"/>
        <end position="333"/>
    </location>
</feature>
<evidence type="ECO:0000256" key="3">
    <source>
        <dbReference type="ARBA" id="ARBA00022692"/>
    </source>
</evidence>
<evidence type="ECO:0000259" key="12">
    <source>
        <dbReference type="SMART" id="SM00831"/>
    </source>
</evidence>
<feature type="compositionally biased region" description="Basic and acidic residues" evidence="10">
    <location>
        <begin position="12"/>
        <end position="33"/>
    </location>
</feature>
<name>A0A871BEH3_HALGI</name>
<dbReference type="InterPro" id="IPR018303">
    <property type="entry name" value="ATPase_P-typ_P_site"/>
</dbReference>
<evidence type="ECO:0000256" key="5">
    <source>
        <dbReference type="ARBA" id="ARBA00022840"/>
    </source>
</evidence>
<dbReference type="InterPro" id="IPR059000">
    <property type="entry name" value="ATPase_P-type_domA"/>
</dbReference>
<evidence type="ECO:0000256" key="6">
    <source>
        <dbReference type="ARBA" id="ARBA00022842"/>
    </source>
</evidence>
<dbReference type="GO" id="GO:0005524">
    <property type="term" value="F:ATP binding"/>
    <property type="evidence" value="ECO:0007669"/>
    <property type="project" value="UniProtKB-KW"/>
</dbReference>
<evidence type="ECO:0000256" key="4">
    <source>
        <dbReference type="ARBA" id="ARBA00022741"/>
    </source>
</evidence>
<dbReference type="SUPFAM" id="SSF81660">
    <property type="entry name" value="Metal cation-transporting ATPase, ATP-binding domain N"/>
    <property type="match status" value="1"/>
</dbReference>
<protein>
    <submittedName>
        <fullName evidence="13">P-type transport ATPase (Probable substrate calcium/metal cation)</fullName>
        <ecNumber evidence="13">3.6.3.-</ecNumber>
    </submittedName>
</protein>
<feature type="transmembrane region" description="Helical" evidence="11">
    <location>
        <begin position="114"/>
        <end position="133"/>
    </location>
</feature>
<dbReference type="InterPro" id="IPR023298">
    <property type="entry name" value="ATPase_P-typ_TM_dom_sf"/>
</dbReference>
<dbReference type="SMART" id="SM00831">
    <property type="entry name" value="Cation_ATPase_N"/>
    <property type="match status" value="1"/>
</dbReference>
<dbReference type="Pfam" id="PF00689">
    <property type="entry name" value="Cation_ATPase_C"/>
    <property type="match status" value="1"/>
</dbReference>
<dbReference type="SFLD" id="SFLDF00027">
    <property type="entry name" value="p-type_atpase"/>
    <property type="match status" value="1"/>
</dbReference>
<evidence type="ECO:0000256" key="9">
    <source>
        <dbReference type="ARBA" id="ARBA00023136"/>
    </source>
</evidence>
<dbReference type="Gene3D" id="1.20.1110.10">
    <property type="entry name" value="Calcium-transporting ATPase, transmembrane domain"/>
    <property type="match status" value="1"/>
</dbReference>
<dbReference type="PROSITE" id="PS00154">
    <property type="entry name" value="ATPASE_E1_E2"/>
    <property type="match status" value="1"/>
</dbReference>
<dbReference type="PRINTS" id="PR00120">
    <property type="entry name" value="HATPASE"/>
</dbReference>
<keyword evidence="8 11" id="KW-1133">Transmembrane helix</keyword>
<evidence type="ECO:0000256" key="10">
    <source>
        <dbReference type="SAM" id="MobiDB-lite"/>
    </source>
</evidence>
<dbReference type="NCBIfam" id="TIGR01494">
    <property type="entry name" value="ATPase_P-type"/>
    <property type="match status" value="2"/>
</dbReference>
<proteinExistence type="predicted"/>
<dbReference type="InterPro" id="IPR023214">
    <property type="entry name" value="HAD_sf"/>
</dbReference>
<feature type="transmembrane region" description="Helical" evidence="11">
    <location>
        <begin position="760"/>
        <end position="779"/>
    </location>
</feature>
<evidence type="ECO:0000313" key="14">
    <source>
        <dbReference type="Proteomes" id="UP000663064"/>
    </source>
</evidence>
<dbReference type="GO" id="GO:0016020">
    <property type="term" value="C:membrane"/>
    <property type="evidence" value="ECO:0007669"/>
    <property type="project" value="InterPro"/>
</dbReference>
<keyword evidence="7" id="KW-1278">Translocase</keyword>
<evidence type="ECO:0000313" key="13">
    <source>
        <dbReference type="EMBL" id="QOS11083.1"/>
    </source>
</evidence>
<dbReference type="GeneID" id="59458600"/>
<dbReference type="PANTHER" id="PTHR42861">
    <property type="entry name" value="CALCIUM-TRANSPORTING ATPASE"/>
    <property type="match status" value="1"/>
</dbReference>
<dbReference type="EC" id="3.6.3.-" evidence="13"/>
<feature type="transmembrane region" description="Helical" evidence="11">
    <location>
        <begin position="90"/>
        <end position="108"/>
    </location>
</feature>
<accession>A0A871BEH3</accession>
<dbReference type="InterPro" id="IPR006068">
    <property type="entry name" value="ATPase_P-typ_cation-transptr_C"/>
</dbReference>
<dbReference type="Gene3D" id="3.40.1110.10">
    <property type="entry name" value="Calcium-transporting ATPase, cytoplasmic domain N"/>
    <property type="match status" value="1"/>
</dbReference>
<dbReference type="EMBL" id="CP063205">
    <property type="protein sequence ID" value="QOS11083.1"/>
    <property type="molecule type" value="Genomic_DNA"/>
</dbReference>
<dbReference type="FunFam" id="2.70.150.10:FF:000160">
    <property type="entry name" value="Sarcoplasmic/endoplasmic reticulum calcium ATPase 1"/>
    <property type="match status" value="1"/>
</dbReference>
<dbReference type="PRINTS" id="PR00119">
    <property type="entry name" value="CATATPASE"/>
</dbReference>
<keyword evidence="9 11" id="KW-0472">Membrane</keyword>
<dbReference type="GO" id="GO:0012505">
    <property type="term" value="C:endomembrane system"/>
    <property type="evidence" value="ECO:0007669"/>
    <property type="project" value="UniProtKB-SubCell"/>
</dbReference>
<keyword evidence="5" id="KW-0067">ATP-binding</keyword>
<reference evidence="13" key="1">
    <citation type="journal article" date="2021" name="Front. Microbiol.">
        <title>Cellular and Genomic Properties of Haloferax gibbonsii LR2-5, the Host of Euryarchaeal Virus HFTV1.</title>
        <authorList>
            <person name="Tittes C."/>
            <person name="Schwarzer S."/>
            <person name="Pfeiffer F."/>
            <person name="Dyall-Smith M."/>
            <person name="Rodriguez-Franco M."/>
            <person name="Oksanen H.M."/>
            <person name="Quax T.E.F."/>
        </authorList>
    </citation>
    <scope>NUCLEOTIDE SEQUENCE</scope>
    <source>
        <strain evidence="13">LR2-5</strain>
    </source>
</reference>
<dbReference type="SUPFAM" id="SSF81665">
    <property type="entry name" value="Calcium ATPase, transmembrane domain M"/>
    <property type="match status" value="1"/>
</dbReference>
<dbReference type="SUPFAM" id="SSF56784">
    <property type="entry name" value="HAD-like"/>
    <property type="match status" value="1"/>
</dbReference>
<dbReference type="SFLD" id="SFLDG00002">
    <property type="entry name" value="C1.7:_P-type_atpase_like"/>
    <property type="match status" value="1"/>
</dbReference>
<dbReference type="InterPro" id="IPR023299">
    <property type="entry name" value="ATPase_P-typ_cyto_dom_N"/>
</dbReference>
<feature type="transmembrane region" description="Helical" evidence="11">
    <location>
        <begin position="833"/>
        <end position="855"/>
    </location>
</feature>
<feature type="transmembrane region" description="Helical" evidence="11">
    <location>
        <begin position="785"/>
        <end position="808"/>
    </location>
</feature>
<dbReference type="InterPro" id="IPR044492">
    <property type="entry name" value="P_typ_ATPase_HD_dom"/>
</dbReference>